<evidence type="ECO:0000256" key="7">
    <source>
        <dbReference type="SAM" id="Phobius"/>
    </source>
</evidence>
<dbReference type="GO" id="GO:0089702">
    <property type="term" value="F:undecaprenyl-phosphate glucose phosphotransferase activity"/>
    <property type="evidence" value="ECO:0007669"/>
    <property type="project" value="UniProtKB-EC"/>
</dbReference>
<keyword evidence="5 7" id="KW-1133">Transmembrane helix</keyword>
<feature type="transmembrane region" description="Helical" evidence="7">
    <location>
        <begin position="12"/>
        <end position="30"/>
    </location>
</feature>
<evidence type="ECO:0000259" key="8">
    <source>
        <dbReference type="Pfam" id="PF02397"/>
    </source>
</evidence>
<organism evidence="9 10">
    <name type="scientific">Blautia ammoniilytica</name>
    <dbReference type="NCBI Taxonomy" id="2981782"/>
    <lineage>
        <taxon>Bacteria</taxon>
        <taxon>Bacillati</taxon>
        <taxon>Bacillota</taxon>
        <taxon>Clostridia</taxon>
        <taxon>Lachnospirales</taxon>
        <taxon>Lachnospiraceae</taxon>
        <taxon>Blautia</taxon>
    </lineage>
</organism>
<reference evidence="9 10" key="1">
    <citation type="journal article" date="2021" name="ISME Commun">
        <title>Automated analysis of genomic sequences facilitates high-throughput and comprehensive description of bacteria.</title>
        <authorList>
            <person name="Hitch T.C.A."/>
        </authorList>
    </citation>
    <scope>NUCLEOTIDE SEQUENCE [LARGE SCALE GENOMIC DNA]</scope>
    <source>
        <strain evidence="9 10">Sanger_23</strain>
    </source>
</reference>
<feature type="transmembrane region" description="Helical" evidence="7">
    <location>
        <begin position="115"/>
        <end position="136"/>
    </location>
</feature>
<evidence type="ECO:0000256" key="1">
    <source>
        <dbReference type="ARBA" id="ARBA00004141"/>
    </source>
</evidence>
<dbReference type="InterPro" id="IPR017473">
    <property type="entry name" value="Undecaprenyl-P_gluc_Ptfrase"/>
</dbReference>
<comment type="subcellular location">
    <subcellularLocation>
        <location evidence="1">Membrane</location>
        <topology evidence="1">Multi-pass membrane protein</topology>
    </subcellularLocation>
</comment>
<dbReference type="RefSeq" id="WP_158421424.1">
    <property type="nucleotide sequence ID" value="NZ_JAOQJL010000013.1"/>
</dbReference>
<evidence type="ECO:0000313" key="10">
    <source>
        <dbReference type="Proteomes" id="UP001652409"/>
    </source>
</evidence>
<dbReference type="PANTHER" id="PTHR30576">
    <property type="entry name" value="COLANIC BIOSYNTHESIS UDP-GLUCOSE LIPID CARRIER TRANSFERASE"/>
    <property type="match status" value="1"/>
</dbReference>
<dbReference type="Pfam" id="PF02397">
    <property type="entry name" value="Bac_transf"/>
    <property type="match status" value="1"/>
</dbReference>
<keyword evidence="6 7" id="KW-0472">Membrane</keyword>
<dbReference type="Pfam" id="PF13727">
    <property type="entry name" value="CoA_binding_3"/>
    <property type="match status" value="1"/>
</dbReference>
<proteinExistence type="inferred from homology"/>
<protein>
    <submittedName>
        <fullName evidence="9">Undecaprenyl-phosphate glucose phosphotransferase</fullName>
        <ecNumber evidence="9">2.7.8.31</ecNumber>
    </submittedName>
</protein>
<keyword evidence="4 7" id="KW-0812">Transmembrane</keyword>
<dbReference type="InterPro" id="IPR017475">
    <property type="entry name" value="EPS_sugar_tfrase"/>
</dbReference>
<evidence type="ECO:0000256" key="6">
    <source>
        <dbReference type="ARBA" id="ARBA00023136"/>
    </source>
</evidence>
<keyword evidence="10" id="KW-1185">Reference proteome</keyword>
<gene>
    <name evidence="9" type="ORF">OCV61_08205</name>
</gene>
<dbReference type="Gene3D" id="3.40.50.720">
    <property type="entry name" value="NAD(P)-binding Rossmann-like Domain"/>
    <property type="match status" value="1"/>
</dbReference>
<feature type="transmembrane region" description="Helical" evidence="7">
    <location>
        <begin position="285"/>
        <end position="308"/>
    </location>
</feature>
<accession>A0ABT2TT32</accession>
<feature type="domain" description="Bacterial sugar transferase" evidence="8">
    <location>
        <begin position="280"/>
        <end position="459"/>
    </location>
</feature>
<evidence type="ECO:0000256" key="2">
    <source>
        <dbReference type="ARBA" id="ARBA00006464"/>
    </source>
</evidence>
<evidence type="ECO:0000256" key="5">
    <source>
        <dbReference type="ARBA" id="ARBA00022989"/>
    </source>
</evidence>
<feature type="transmembrane region" description="Helical" evidence="7">
    <location>
        <begin position="81"/>
        <end position="103"/>
    </location>
</feature>
<dbReference type="Proteomes" id="UP001652409">
    <property type="component" value="Unassembled WGS sequence"/>
</dbReference>
<keyword evidence="3 9" id="KW-0808">Transferase</keyword>
<dbReference type="NCBIfam" id="TIGR03025">
    <property type="entry name" value="EPS_sugtrans"/>
    <property type="match status" value="1"/>
</dbReference>
<evidence type="ECO:0000256" key="3">
    <source>
        <dbReference type="ARBA" id="ARBA00022679"/>
    </source>
</evidence>
<evidence type="ECO:0000313" key="9">
    <source>
        <dbReference type="EMBL" id="MCU6765396.1"/>
    </source>
</evidence>
<comment type="similarity">
    <text evidence="2">Belongs to the bacterial sugar transferase family.</text>
</comment>
<sequence length="467" mass="54088">MIKDNQKNFSLLHVAIDACMIILAYIFAWALRFIGPFAATAVRTRSFEQYMFALLFIVPAYLMMYHAFSLYEPMRMQGRRLVLASVIKANTLGILLTTFVLYYIEEGDISRSMLIMFYCINIFLDFSARMAVYYILRNMRKKGLNQKQVLLVGYSRAAEEYIDRIQQNPQWGYIVRGILDDNVEAGTVYKGIKVIGRIANLMVILPANRLDEIAITLGLSEYYRLEQIVAMCEKSGVHTKFIPDYSTIIPTKPYTEDILGLPVINIRYVPLSNTFNAMVKRIMDVLGSIAAIIVASPVMLLMCILIKATSRGPLIYKQERVGLHNKTFWMYKFRSMEVQPESEEKKAWTVKNDPRVTGIGKFMRRTSIDELPQLFNILKGDMSLVGPRPERPFFVEKFREEIPRYMVKHQVRPGLTGWAQVNGYRGDTSIRKRIECDLYYIENWTVSFDIKILFLTFFKGFINKNAY</sequence>
<dbReference type="InterPro" id="IPR003362">
    <property type="entry name" value="Bact_transf"/>
</dbReference>
<dbReference type="PANTHER" id="PTHR30576:SF0">
    <property type="entry name" value="UNDECAPRENYL-PHOSPHATE N-ACETYLGALACTOSAMINYL 1-PHOSPHATE TRANSFERASE-RELATED"/>
    <property type="match status" value="1"/>
</dbReference>
<dbReference type="EC" id="2.7.8.31" evidence="9"/>
<dbReference type="EMBL" id="JAOQJL010000013">
    <property type="protein sequence ID" value="MCU6765396.1"/>
    <property type="molecule type" value="Genomic_DNA"/>
</dbReference>
<evidence type="ECO:0000256" key="4">
    <source>
        <dbReference type="ARBA" id="ARBA00022692"/>
    </source>
</evidence>
<feature type="transmembrane region" description="Helical" evidence="7">
    <location>
        <begin position="50"/>
        <end position="69"/>
    </location>
</feature>
<dbReference type="NCBIfam" id="TIGR03023">
    <property type="entry name" value="WcaJ_sugtrans"/>
    <property type="match status" value="1"/>
</dbReference>
<name>A0ABT2TT32_9FIRM</name>
<comment type="caution">
    <text evidence="9">The sequence shown here is derived from an EMBL/GenBank/DDBJ whole genome shotgun (WGS) entry which is preliminary data.</text>
</comment>